<dbReference type="AlphaFoldDB" id="A0AAD9P6R2"/>
<dbReference type="InterPro" id="IPR013083">
    <property type="entry name" value="Znf_RING/FYVE/PHD"/>
</dbReference>
<keyword evidence="3" id="KW-0863">Zinc-finger</keyword>
<evidence type="ECO:0000256" key="4">
    <source>
        <dbReference type="ARBA" id="ARBA00022833"/>
    </source>
</evidence>
<evidence type="ECO:0000256" key="5">
    <source>
        <dbReference type="ARBA" id="ARBA00023242"/>
    </source>
</evidence>
<comment type="caution">
    <text evidence="8">The sequence shown here is derived from an EMBL/GenBank/DDBJ whole genome shotgun (WGS) entry which is preliminary data.</text>
</comment>
<dbReference type="InterPro" id="IPR011011">
    <property type="entry name" value="Znf_FYVE_PHD"/>
</dbReference>
<dbReference type="GO" id="GO:0008270">
    <property type="term" value="F:zinc ion binding"/>
    <property type="evidence" value="ECO:0007669"/>
    <property type="project" value="UniProtKB-KW"/>
</dbReference>
<evidence type="ECO:0000256" key="6">
    <source>
        <dbReference type="SAM" id="MobiDB-lite"/>
    </source>
</evidence>
<feature type="compositionally biased region" description="Basic and acidic residues" evidence="6">
    <location>
        <begin position="149"/>
        <end position="171"/>
    </location>
</feature>
<dbReference type="CDD" id="cd15610">
    <property type="entry name" value="PHD3_KDM5A_like"/>
    <property type="match status" value="1"/>
</dbReference>
<protein>
    <recommendedName>
        <fullName evidence="7">Zinc finger PHD-type domain-containing protein</fullName>
    </recommendedName>
</protein>
<dbReference type="GO" id="GO:0010468">
    <property type="term" value="P:regulation of gene expression"/>
    <property type="evidence" value="ECO:0007669"/>
    <property type="project" value="InterPro"/>
</dbReference>
<dbReference type="Pfam" id="PF00628">
    <property type="entry name" value="PHD"/>
    <property type="match status" value="1"/>
</dbReference>
<evidence type="ECO:0000259" key="7">
    <source>
        <dbReference type="SMART" id="SM00249"/>
    </source>
</evidence>
<feature type="compositionally biased region" description="Polar residues" evidence="6">
    <location>
        <begin position="321"/>
        <end position="337"/>
    </location>
</feature>
<accession>A0AAD9P6R2</accession>
<sequence length="337" mass="37226">MGEGVDGKAATGTVTGMPSEHTYSTVSKVSSSGASPSKQGLELGVERRSAPVLELSELAKAQLEELMMEGELLEVSLDETQHIWRILQACQSPHIDHILQATDAEVYSERVKKEKMKKRKLEDGGEEKRVEGAGIDRPKKKKFKVKFGKDGKIKGSGKFKDGEKRKDGKDEKKKKKLKKREKEMGKERKKKVHKSFEMVDEEEDDCSAVKCLKPSGDEVNWVQCDTCEQWFHLLCVGLGEDEVAGNEEYQCFMCKNEGGATIKPSLSAPPVFGADTALVTDSEDDYEKAGEEMEEEEERDEGVGEGVSEEGVQGMTEGTEDSVTAASQMTADWQATD</sequence>
<feature type="region of interest" description="Disordered" evidence="6">
    <location>
        <begin position="149"/>
        <end position="196"/>
    </location>
</feature>
<evidence type="ECO:0000256" key="2">
    <source>
        <dbReference type="ARBA" id="ARBA00022723"/>
    </source>
</evidence>
<dbReference type="InterPro" id="IPR019787">
    <property type="entry name" value="Znf_PHD-finger"/>
</dbReference>
<keyword evidence="2" id="KW-0479">Metal-binding</keyword>
<dbReference type="PANTHER" id="PTHR15464">
    <property type="entry name" value="TRANSCRIPTION FACTOR 19"/>
    <property type="match status" value="1"/>
</dbReference>
<feature type="region of interest" description="Disordered" evidence="6">
    <location>
        <begin position="278"/>
        <end position="337"/>
    </location>
</feature>
<dbReference type="PANTHER" id="PTHR15464:SF1">
    <property type="entry name" value="TRANSCRIPTION FACTOR 19"/>
    <property type="match status" value="1"/>
</dbReference>
<dbReference type="EMBL" id="JAODUO010000113">
    <property type="protein sequence ID" value="KAK2189154.1"/>
    <property type="molecule type" value="Genomic_DNA"/>
</dbReference>
<dbReference type="SMART" id="SM00249">
    <property type="entry name" value="PHD"/>
    <property type="match status" value="1"/>
</dbReference>
<dbReference type="SUPFAM" id="SSF57903">
    <property type="entry name" value="FYVE/PHD zinc finger"/>
    <property type="match status" value="1"/>
</dbReference>
<proteinExistence type="predicted"/>
<feature type="domain" description="Zinc finger PHD-type" evidence="7">
    <location>
        <begin position="205"/>
        <end position="255"/>
    </location>
</feature>
<feature type="compositionally biased region" description="Acidic residues" evidence="6">
    <location>
        <begin position="281"/>
        <end position="300"/>
    </location>
</feature>
<organism evidence="8 9">
    <name type="scientific">Ridgeia piscesae</name>
    <name type="common">Tubeworm</name>
    <dbReference type="NCBI Taxonomy" id="27915"/>
    <lineage>
        <taxon>Eukaryota</taxon>
        <taxon>Metazoa</taxon>
        <taxon>Spiralia</taxon>
        <taxon>Lophotrochozoa</taxon>
        <taxon>Annelida</taxon>
        <taxon>Polychaeta</taxon>
        <taxon>Sedentaria</taxon>
        <taxon>Canalipalpata</taxon>
        <taxon>Sabellida</taxon>
        <taxon>Siboglinidae</taxon>
        <taxon>Ridgeia</taxon>
    </lineage>
</organism>
<keyword evidence="9" id="KW-1185">Reference proteome</keyword>
<reference evidence="8" key="1">
    <citation type="journal article" date="2023" name="Mol. Biol. Evol.">
        <title>Third-Generation Sequencing Reveals the Adaptive Role of the Epigenome in Three Deep-Sea Polychaetes.</title>
        <authorList>
            <person name="Perez M."/>
            <person name="Aroh O."/>
            <person name="Sun Y."/>
            <person name="Lan Y."/>
            <person name="Juniper S.K."/>
            <person name="Young C.R."/>
            <person name="Angers B."/>
            <person name="Qian P.Y."/>
        </authorList>
    </citation>
    <scope>NUCLEOTIDE SEQUENCE</scope>
    <source>
        <strain evidence="8">R07B-5</strain>
    </source>
</reference>
<feature type="region of interest" description="Disordered" evidence="6">
    <location>
        <begin position="1"/>
        <end position="43"/>
    </location>
</feature>
<gene>
    <name evidence="8" type="ORF">NP493_114g03042</name>
</gene>
<dbReference type="InterPro" id="IPR042803">
    <property type="entry name" value="TCF19"/>
</dbReference>
<dbReference type="GO" id="GO:0005634">
    <property type="term" value="C:nucleus"/>
    <property type="evidence" value="ECO:0007669"/>
    <property type="project" value="UniProtKB-SubCell"/>
</dbReference>
<evidence type="ECO:0000313" key="9">
    <source>
        <dbReference type="Proteomes" id="UP001209878"/>
    </source>
</evidence>
<feature type="compositionally biased region" description="Low complexity" evidence="6">
    <location>
        <begin position="24"/>
        <end position="38"/>
    </location>
</feature>
<evidence type="ECO:0000256" key="1">
    <source>
        <dbReference type="ARBA" id="ARBA00004123"/>
    </source>
</evidence>
<name>A0AAD9P6R2_RIDPI</name>
<evidence type="ECO:0000256" key="3">
    <source>
        <dbReference type="ARBA" id="ARBA00022771"/>
    </source>
</evidence>
<evidence type="ECO:0000313" key="8">
    <source>
        <dbReference type="EMBL" id="KAK2189154.1"/>
    </source>
</evidence>
<keyword evidence="5" id="KW-0539">Nucleus</keyword>
<dbReference type="InterPro" id="IPR001965">
    <property type="entry name" value="Znf_PHD"/>
</dbReference>
<comment type="subcellular location">
    <subcellularLocation>
        <location evidence="1">Nucleus</location>
    </subcellularLocation>
</comment>
<dbReference type="Proteomes" id="UP001209878">
    <property type="component" value="Unassembled WGS sequence"/>
</dbReference>
<dbReference type="Gene3D" id="3.30.40.10">
    <property type="entry name" value="Zinc/RING finger domain, C3HC4 (zinc finger)"/>
    <property type="match status" value="1"/>
</dbReference>
<keyword evidence="4" id="KW-0862">Zinc</keyword>